<dbReference type="Gene3D" id="3.40.50.2300">
    <property type="match status" value="2"/>
</dbReference>
<dbReference type="PATRIC" id="fig|1604004.4.peg.820"/>
<dbReference type="HOGENOM" id="CLU_027128_5_0_2"/>
<evidence type="ECO:0000259" key="3">
    <source>
        <dbReference type="Pfam" id="PF13458"/>
    </source>
</evidence>
<dbReference type="GeneID" id="26010143"/>
<reference evidence="4 7" key="1">
    <citation type="journal article" date="2015" name="ISME J.">
        <title>Elemental sulfur and acetate can support life of a novel strictly anaerobic haloarchaeon.</title>
        <authorList>
            <person name="Sorokin D.Y."/>
            <person name="Kublanov I.V."/>
            <person name="Gavrilov S.N."/>
            <person name="Rojo D."/>
            <person name="Roman P."/>
            <person name="Golyshin P.N."/>
            <person name="Slepak V.Z."/>
            <person name="Smedile F."/>
            <person name="Ferrer M."/>
            <person name="Messina E."/>
            <person name="La Cono V."/>
            <person name="Yakimov M.M."/>
        </authorList>
    </citation>
    <scope>NUCLEOTIDE SEQUENCE [LARGE SCALE GENOMIC DNA]</scope>
    <source>
        <strain evidence="4 7">HSR2</strain>
    </source>
</reference>
<keyword evidence="7" id="KW-1185">Reference proteome</keyword>
<keyword evidence="1" id="KW-0732">Signal</keyword>
<dbReference type="EMBL" id="CP011564">
    <property type="protein sequence ID" value="ALG81680.1"/>
    <property type="molecule type" value="Genomic_DNA"/>
</dbReference>
<evidence type="ECO:0000256" key="1">
    <source>
        <dbReference type="ARBA" id="ARBA00022729"/>
    </source>
</evidence>
<name>A0A0F7PD72_9EURY</name>
<dbReference type="Proteomes" id="UP000069906">
    <property type="component" value="Chromosome"/>
</dbReference>
<feature type="region of interest" description="Disordered" evidence="2">
    <location>
        <begin position="374"/>
        <end position="397"/>
    </location>
</feature>
<reference evidence="5 6" key="3">
    <citation type="journal article" date="2016" name="Stand. Genomic Sci.">
        <title>Complete genome sequence of 'Halanaeroarchaeum sulfurireducens' M27-SA2, a sulfur-reducing and acetate-oxidizing haloarchaeon from the deep-sea hypersaline anoxic lake Medee.</title>
        <authorList>
            <person name="Messina E."/>
            <person name="Sorokin D.Y."/>
            <person name="Kublanov I.V."/>
            <person name="Toshchakov S."/>
            <person name="Lopatina A."/>
            <person name="Arcadi E."/>
            <person name="Smedile F."/>
            <person name="La Spada G."/>
            <person name="La Cono V."/>
            <person name="Yakimov M.M."/>
        </authorList>
    </citation>
    <scope>NUCLEOTIDE SEQUENCE [LARGE SCALE GENOMIC DNA]</scope>
    <source>
        <strain evidence="5 6">M27-SA2</strain>
    </source>
</reference>
<dbReference type="Pfam" id="PF13458">
    <property type="entry name" value="Peripla_BP_6"/>
    <property type="match status" value="1"/>
</dbReference>
<evidence type="ECO:0000313" key="6">
    <source>
        <dbReference type="Proteomes" id="UP000060390"/>
    </source>
</evidence>
<dbReference type="PROSITE" id="PS51318">
    <property type="entry name" value="TAT"/>
    <property type="match status" value="1"/>
</dbReference>
<dbReference type="CDD" id="cd06346">
    <property type="entry name" value="PBP1_ABC_ligand_binding-like"/>
    <property type="match status" value="1"/>
</dbReference>
<dbReference type="KEGG" id="hsu:HLASF_0783"/>
<gene>
    <name evidence="4" type="primary">livK</name>
    <name evidence="5" type="ORF">HLASA_0780</name>
    <name evidence="4" type="ORF">HLASF_0783</name>
</gene>
<protein>
    <submittedName>
        <fullName evidence="4">Amino acid/amide ABC transporter substrate-binding protein</fullName>
    </submittedName>
</protein>
<dbReference type="Proteomes" id="UP000060390">
    <property type="component" value="Chromosome"/>
</dbReference>
<dbReference type="InterPro" id="IPR051010">
    <property type="entry name" value="BCAA_transport"/>
</dbReference>
<dbReference type="PANTHER" id="PTHR30483">
    <property type="entry name" value="LEUCINE-SPECIFIC-BINDING PROTEIN"/>
    <property type="match status" value="1"/>
</dbReference>
<dbReference type="EMBL" id="CP008874">
    <property type="protein sequence ID" value="AKH97278.1"/>
    <property type="molecule type" value="Genomic_DNA"/>
</dbReference>
<sequence>MATDSHSQHRRRFLQATGVTLLAGLAGCSGDGDDADQTTDAGTTASGGTKYSIGMADALTGSLSAFGERNQRGKEMALEDVNDVGVKDGTLDIIVEDTQSESQQGVSAAQKLINQNEVPLMIGAVGSGVSTAIHTSVIQDSDVVQISQNSTSPELTKYPDLLRICPGGVGQAKVIAETIAEDGHDSVAIAWVNNDYGQGITDSFTEQFDGEIAYNNPHDQGQSSYSNVITSMNDSGADAWLFVTYQSEFAQMAQEAYDLGVVDAENWYGGDSVRGEVLEQVPEGTINGMKAVEPSAPITEDNYKEFASRFEDEYGDQPTSWATYTYDAVVTAALAIEAADEFTGTALSEVVRDVTRPEGEKVTSYSDAKAILEDGGSPSDVDYQGVSGPIDLDENGDPRPFLQVFTVEDHEFVRSTLKKA</sequence>
<dbReference type="STRING" id="1604004.HLASA_0780"/>
<reference evidence="6" key="2">
    <citation type="submission" date="2015-05" db="EMBL/GenBank/DDBJ databases">
        <title>Complete genome sequence of Halanaeroarchaeum sulfurireducens type strain M27-SA2, a sulfate-reducer haloarchaeon from marine anoxic lake Medee.</title>
        <authorList>
            <person name="Messina E."/>
            <person name="Kublanov I.V."/>
            <person name="Toshchakov S."/>
            <person name="Arcadi E."/>
            <person name="La Spada G."/>
            <person name="La Cono V."/>
            <person name="Yakimov M.M."/>
        </authorList>
    </citation>
    <scope>NUCLEOTIDE SEQUENCE [LARGE SCALE GENOMIC DNA]</scope>
    <source>
        <strain evidence="6">M27-SA2</strain>
    </source>
</reference>
<organism evidence="4 7">
    <name type="scientific">Halanaeroarchaeum sulfurireducens</name>
    <dbReference type="NCBI Taxonomy" id="1604004"/>
    <lineage>
        <taxon>Archaea</taxon>
        <taxon>Methanobacteriati</taxon>
        <taxon>Methanobacteriota</taxon>
        <taxon>Stenosarchaea group</taxon>
        <taxon>Halobacteria</taxon>
        <taxon>Halobacteriales</taxon>
        <taxon>Halobacteriaceae</taxon>
        <taxon>Halanaeroarchaeum</taxon>
    </lineage>
</organism>
<dbReference type="InterPro" id="IPR028082">
    <property type="entry name" value="Peripla_BP_I"/>
</dbReference>
<dbReference type="AlphaFoldDB" id="A0A0F7PD72"/>
<dbReference type="SUPFAM" id="SSF53822">
    <property type="entry name" value="Periplasmic binding protein-like I"/>
    <property type="match status" value="1"/>
</dbReference>
<evidence type="ECO:0000256" key="2">
    <source>
        <dbReference type="SAM" id="MobiDB-lite"/>
    </source>
</evidence>
<feature type="domain" description="Leucine-binding protein" evidence="3">
    <location>
        <begin position="51"/>
        <end position="354"/>
    </location>
</feature>
<dbReference type="InterPro" id="IPR028081">
    <property type="entry name" value="Leu-bd"/>
</dbReference>
<dbReference type="RefSeq" id="WP_050048063.1">
    <property type="nucleotide sequence ID" value="NZ_CP008874.1"/>
</dbReference>
<proteinExistence type="predicted"/>
<evidence type="ECO:0000313" key="4">
    <source>
        <dbReference type="EMBL" id="AKH97278.1"/>
    </source>
</evidence>
<dbReference type="InterPro" id="IPR006311">
    <property type="entry name" value="TAT_signal"/>
</dbReference>
<evidence type="ECO:0000313" key="7">
    <source>
        <dbReference type="Proteomes" id="UP000069906"/>
    </source>
</evidence>
<accession>A0A0F7PD72</accession>
<evidence type="ECO:0000313" key="5">
    <source>
        <dbReference type="EMBL" id="ALG81680.1"/>
    </source>
</evidence>
<dbReference type="KEGG" id="hsf:HLASA_0780"/>
<dbReference type="OrthoDB" id="21336at2157"/>
<dbReference type="PANTHER" id="PTHR30483:SF6">
    <property type="entry name" value="PERIPLASMIC BINDING PROTEIN OF ABC TRANSPORTER FOR NATURAL AMINO ACIDS"/>
    <property type="match status" value="1"/>
</dbReference>